<feature type="domain" description="Reverse transcriptase zinc-binding" evidence="1">
    <location>
        <begin position="9"/>
        <end position="44"/>
    </location>
</feature>
<evidence type="ECO:0000313" key="2">
    <source>
        <dbReference type="EMBL" id="KAH0911115.1"/>
    </source>
</evidence>
<dbReference type="InterPro" id="IPR026960">
    <property type="entry name" value="RVT-Znf"/>
</dbReference>
<gene>
    <name evidence="2" type="ORF">HID58_034436</name>
</gene>
<comment type="caution">
    <text evidence="2">The sequence shown here is derived from an EMBL/GenBank/DDBJ whole genome shotgun (WGS) entry which is preliminary data.</text>
</comment>
<proteinExistence type="predicted"/>
<reference evidence="2 3" key="1">
    <citation type="submission" date="2021-05" db="EMBL/GenBank/DDBJ databases">
        <title>Genome Assembly of Synthetic Allotetraploid Brassica napus Reveals Homoeologous Exchanges between Subgenomes.</title>
        <authorList>
            <person name="Davis J.T."/>
        </authorList>
    </citation>
    <scope>NUCLEOTIDE SEQUENCE [LARGE SCALE GENOMIC DNA]</scope>
    <source>
        <strain evidence="3">cv. Da-Ae</strain>
        <tissue evidence="2">Seedling</tissue>
    </source>
</reference>
<evidence type="ECO:0000259" key="1">
    <source>
        <dbReference type="Pfam" id="PF13966"/>
    </source>
</evidence>
<evidence type="ECO:0000313" key="3">
    <source>
        <dbReference type="Proteomes" id="UP000824890"/>
    </source>
</evidence>
<dbReference type="Proteomes" id="UP000824890">
    <property type="component" value="Unassembled WGS sequence"/>
</dbReference>
<feature type="non-terminal residue" evidence="2">
    <location>
        <position position="110"/>
    </location>
</feature>
<dbReference type="Pfam" id="PF13966">
    <property type="entry name" value="zf-RVT"/>
    <property type="match status" value="1"/>
</dbReference>
<sequence>MASSLLASCISGRGINVNGACPHCSNPETAVHLFFTCPFARQVWDLIPVSQAPDLSTASTIQECFGIMSTLVCLPPTGISSNFTSWVLWGLWTTRNRLIFENRSTSAWTM</sequence>
<name>A0ABQ8C229_BRANA</name>
<accession>A0ABQ8C229</accession>
<protein>
    <recommendedName>
        <fullName evidence="1">Reverse transcriptase zinc-binding domain-containing protein</fullName>
    </recommendedName>
</protein>
<organism evidence="2 3">
    <name type="scientific">Brassica napus</name>
    <name type="common">Rape</name>
    <dbReference type="NCBI Taxonomy" id="3708"/>
    <lineage>
        <taxon>Eukaryota</taxon>
        <taxon>Viridiplantae</taxon>
        <taxon>Streptophyta</taxon>
        <taxon>Embryophyta</taxon>
        <taxon>Tracheophyta</taxon>
        <taxon>Spermatophyta</taxon>
        <taxon>Magnoliopsida</taxon>
        <taxon>eudicotyledons</taxon>
        <taxon>Gunneridae</taxon>
        <taxon>Pentapetalae</taxon>
        <taxon>rosids</taxon>
        <taxon>malvids</taxon>
        <taxon>Brassicales</taxon>
        <taxon>Brassicaceae</taxon>
        <taxon>Brassiceae</taxon>
        <taxon>Brassica</taxon>
    </lineage>
</organism>
<keyword evidence="3" id="KW-1185">Reference proteome</keyword>
<dbReference type="EMBL" id="JAGKQM010000009">
    <property type="protein sequence ID" value="KAH0911115.1"/>
    <property type="molecule type" value="Genomic_DNA"/>
</dbReference>